<dbReference type="Gene3D" id="3.90.550.10">
    <property type="entry name" value="Spore Coat Polysaccharide Biosynthesis Protein SpsA, Chain A"/>
    <property type="match status" value="1"/>
</dbReference>
<accession>A0A426DF28</accession>
<evidence type="ECO:0000313" key="2">
    <source>
        <dbReference type="EMBL" id="RRK31355.1"/>
    </source>
</evidence>
<dbReference type="PANTHER" id="PTHR22916:SF3">
    <property type="entry name" value="UDP-GLCNAC:BETAGAL BETA-1,3-N-ACETYLGLUCOSAMINYLTRANSFERASE-LIKE PROTEIN 1"/>
    <property type="match status" value="1"/>
</dbReference>
<dbReference type="SUPFAM" id="SSF53448">
    <property type="entry name" value="Nucleotide-diphospho-sugar transferases"/>
    <property type="match status" value="1"/>
</dbReference>
<dbReference type="AlphaFoldDB" id="A0A426DF28"/>
<dbReference type="PANTHER" id="PTHR22916">
    <property type="entry name" value="GLYCOSYLTRANSFERASE"/>
    <property type="match status" value="1"/>
</dbReference>
<comment type="caution">
    <text evidence="2">The sequence shown here is derived from an EMBL/GenBank/DDBJ whole genome shotgun (WGS) entry which is preliminary data.</text>
</comment>
<gene>
    <name evidence="2" type="ORF">EBB54_08260</name>
</gene>
<dbReference type="Pfam" id="PF00535">
    <property type="entry name" value="Glycos_transf_2"/>
    <property type="match status" value="1"/>
</dbReference>
<dbReference type="InterPro" id="IPR001173">
    <property type="entry name" value="Glyco_trans_2-like"/>
</dbReference>
<dbReference type="CDD" id="cd00761">
    <property type="entry name" value="Glyco_tranf_GTA_type"/>
    <property type="match status" value="1"/>
</dbReference>
<dbReference type="EMBL" id="RHJS01000002">
    <property type="protein sequence ID" value="RRK31355.1"/>
    <property type="molecule type" value="Genomic_DNA"/>
</dbReference>
<evidence type="ECO:0000313" key="3">
    <source>
        <dbReference type="Proteomes" id="UP000274920"/>
    </source>
</evidence>
<organism evidence="2 3">
    <name type="scientific">Schaedlerella arabinosiphila</name>
    <dbReference type="NCBI Taxonomy" id="2044587"/>
    <lineage>
        <taxon>Bacteria</taxon>
        <taxon>Bacillati</taxon>
        <taxon>Bacillota</taxon>
        <taxon>Clostridia</taxon>
        <taxon>Lachnospirales</taxon>
        <taxon>Lachnospiraceae</taxon>
        <taxon>Schaedlerella</taxon>
    </lineage>
</organism>
<evidence type="ECO:0000259" key="1">
    <source>
        <dbReference type="Pfam" id="PF00535"/>
    </source>
</evidence>
<dbReference type="Proteomes" id="UP000274920">
    <property type="component" value="Unassembled WGS sequence"/>
</dbReference>
<dbReference type="RefSeq" id="WP_125127038.1">
    <property type="nucleotide sequence ID" value="NZ_RHJS01000002.1"/>
</dbReference>
<protein>
    <submittedName>
        <fullName evidence="2">Glycosyltransferase family 2 protein</fullName>
    </submittedName>
</protein>
<reference evidence="2" key="1">
    <citation type="submission" date="2018-10" db="EMBL/GenBank/DDBJ databases">
        <title>Schaedlerella arabinophila gen. nov. sp. nov., isolated from the mouse intestinal tract and comparative analysis with the genome of the closely related altered Schaedler flora strain ASF502.</title>
        <authorList>
            <person name="Miyake S."/>
            <person name="Soh M."/>
            <person name="Seedorf H."/>
        </authorList>
    </citation>
    <scope>NUCLEOTIDE SEQUENCE [LARGE SCALE GENOMIC DNA]</scope>
    <source>
        <strain evidence="2">DSM 106076</strain>
    </source>
</reference>
<keyword evidence="2" id="KW-0808">Transferase</keyword>
<name>A0A426DF28_9FIRM</name>
<dbReference type="InterPro" id="IPR029044">
    <property type="entry name" value="Nucleotide-diphossugar_trans"/>
</dbReference>
<keyword evidence="3" id="KW-1185">Reference proteome</keyword>
<sequence length="269" mass="31366">MISVVIPMYNSKDTIFDSIDSIINQSRYDLIREIIVVDDGSTDGSSQFVSEHYAENKKIKVIRKKNGGVSSARNAGIQSALSEWIAFLDSDDIWLDEKIRVQWEAVTAHPEIMFIGSNRNKENIHWGRKYDDKRKIYSIDLTHLLIKNWPSPSSVLIKKELLSITGLYDESMHYAEEGDLWNRIAILNELYYIADIYIITGAQKISFGESGLSANLKKMYQGNIRNIKLLKERNKISFKFYIFLRIFYGIKQIRRIVIIKWITKFRKKK</sequence>
<dbReference type="GO" id="GO:0016758">
    <property type="term" value="F:hexosyltransferase activity"/>
    <property type="evidence" value="ECO:0007669"/>
    <property type="project" value="UniProtKB-ARBA"/>
</dbReference>
<feature type="domain" description="Glycosyltransferase 2-like" evidence="1">
    <location>
        <begin position="3"/>
        <end position="127"/>
    </location>
</feature>
<proteinExistence type="predicted"/>